<reference evidence="3" key="1">
    <citation type="submission" date="2022-10" db="EMBL/GenBank/DDBJ databases">
        <authorList>
            <person name="Chen Y."/>
            <person name="Dougan E. K."/>
            <person name="Chan C."/>
            <person name="Rhodes N."/>
            <person name="Thang M."/>
        </authorList>
    </citation>
    <scope>NUCLEOTIDE SEQUENCE</scope>
</reference>
<keyword evidence="1" id="KW-0472">Membrane</keyword>
<dbReference type="InterPro" id="IPR021109">
    <property type="entry name" value="Peptidase_aspartic_dom_sf"/>
</dbReference>
<reference evidence="4 5" key="2">
    <citation type="submission" date="2024-05" db="EMBL/GenBank/DDBJ databases">
        <authorList>
            <person name="Chen Y."/>
            <person name="Shah S."/>
            <person name="Dougan E. K."/>
            <person name="Thang M."/>
            <person name="Chan C."/>
        </authorList>
    </citation>
    <scope>NUCLEOTIDE SEQUENCE [LARGE SCALE GENOMIC DNA]</scope>
</reference>
<sequence>MVVLRLALLFLFELRLTRSVLVPNVSVEVAAGPRPAANWQPRSSLAVTYSEVLQPLVNISIGGQWLQLVYDSSSAYAVAFMKEYNACIPNNLSSCFSYKEAEKNGGLHVCIGNNDPKETCDFHSKGKFMCDKYLANVSNATCHSDGLVIDGLQYYQRGLEALDDVMMEVDLGERQIFSWSYVPIRLLQNFTPNFKGSNVSLDLFRGADGILGGSGPSLSCRNTTVWTVLMQKLNVSSFYLDFHPPKSSIFNDSLPSRIVFNEVDPKAAKMLWSQPKQTGDLINDAMHEMLIYKPKVCGVDLLYNASSNWLTILDTSGPCLSFPPFLFDRLRTHIPVDCPFKQGDMSQGRLCSPAQVDGQRVKLPSLSFQLEDSREPMPSSIDLALERLVFRNSSGHELLCVARQDNNDITTPANMMYSYAHIAFGSMVASALNIAVDMKNGSMGISPRGNPKAESSEVGCAKSPTCVGMQSFFPPMNVCEDPPCHNYLFMTVDQETKTCRWRSPIPMFFGLLLATLVICDLASHRLYKQAIQRARDYNQ</sequence>
<dbReference type="AlphaFoldDB" id="A0A9P1DG88"/>
<dbReference type="EMBL" id="CAMXCT010004445">
    <property type="protein sequence ID" value="CAI4009046.1"/>
    <property type="molecule type" value="Genomic_DNA"/>
</dbReference>
<dbReference type="OrthoDB" id="441724at2759"/>
<comment type="caution">
    <text evidence="3">The sequence shown here is derived from an EMBL/GenBank/DDBJ whole genome shotgun (WGS) entry which is preliminary data.</text>
</comment>
<evidence type="ECO:0000256" key="2">
    <source>
        <dbReference type="SAM" id="SignalP"/>
    </source>
</evidence>
<keyword evidence="1" id="KW-1133">Transmembrane helix</keyword>
<keyword evidence="5" id="KW-1185">Reference proteome</keyword>
<feature type="signal peptide" evidence="2">
    <location>
        <begin position="1"/>
        <end position="19"/>
    </location>
</feature>
<evidence type="ECO:0000313" key="3">
    <source>
        <dbReference type="EMBL" id="CAI4009046.1"/>
    </source>
</evidence>
<dbReference type="EMBL" id="CAMXCT020004445">
    <property type="protein sequence ID" value="CAL1162421.1"/>
    <property type="molecule type" value="Genomic_DNA"/>
</dbReference>
<feature type="chain" id="PRO_5043271411" evidence="2">
    <location>
        <begin position="20"/>
        <end position="539"/>
    </location>
</feature>
<gene>
    <name evidence="3" type="ORF">C1SCF055_LOCUS34426</name>
</gene>
<dbReference type="Gene3D" id="2.40.70.10">
    <property type="entry name" value="Acid Proteases"/>
    <property type="match status" value="1"/>
</dbReference>
<evidence type="ECO:0000256" key="1">
    <source>
        <dbReference type="SAM" id="Phobius"/>
    </source>
</evidence>
<dbReference type="EMBL" id="CAMXCT030004445">
    <property type="protein sequence ID" value="CAL4796358.1"/>
    <property type="molecule type" value="Genomic_DNA"/>
</dbReference>
<accession>A0A9P1DG88</accession>
<feature type="transmembrane region" description="Helical" evidence="1">
    <location>
        <begin position="505"/>
        <end position="523"/>
    </location>
</feature>
<dbReference type="Proteomes" id="UP001152797">
    <property type="component" value="Unassembled WGS sequence"/>
</dbReference>
<organism evidence="3">
    <name type="scientific">Cladocopium goreaui</name>
    <dbReference type="NCBI Taxonomy" id="2562237"/>
    <lineage>
        <taxon>Eukaryota</taxon>
        <taxon>Sar</taxon>
        <taxon>Alveolata</taxon>
        <taxon>Dinophyceae</taxon>
        <taxon>Suessiales</taxon>
        <taxon>Symbiodiniaceae</taxon>
        <taxon>Cladocopium</taxon>
    </lineage>
</organism>
<protein>
    <submittedName>
        <fullName evidence="4">Peptidase A1 domain-containing protein</fullName>
    </submittedName>
</protein>
<name>A0A9P1DG88_9DINO</name>
<dbReference type="SUPFAM" id="SSF50630">
    <property type="entry name" value="Acid proteases"/>
    <property type="match status" value="1"/>
</dbReference>
<proteinExistence type="predicted"/>
<evidence type="ECO:0000313" key="5">
    <source>
        <dbReference type="Proteomes" id="UP001152797"/>
    </source>
</evidence>
<evidence type="ECO:0000313" key="4">
    <source>
        <dbReference type="EMBL" id="CAL4796358.1"/>
    </source>
</evidence>
<keyword evidence="2" id="KW-0732">Signal</keyword>
<keyword evidence="1" id="KW-0812">Transmembrane</keyword>